<gene>
    <name evidence="2" type="ORF">S01H1_30403</name>
</gene>
<evidence type="ECO:0000313" key="2">
    <source>
        <dbReference type="EMBL" id="GAF97406.1"/>
    </source>
</evidence>
<feature type="non-terminal residue" evidence="2">
    <location>
        <position position="1"/>
    </location>
</feature>
<reference evidence="2" key="1">
    <citation type="journal article" date="2014" name="Front. Microbiol.">
        <title>High frequency of phylogenetically diverse reductive dehalogenase-homologous genes in deep subseafloor sedimentary metagenomes.</title>
        <authorList>
            <person name="Kawai M."/>
            <person name="Futagami T."/>
            <person name="Toyoda A."/>
            <person name="Takaki Y."/>
            <person name="Nishi S."/>
            <person name="Hori S."/>
            <person name="Arai W."/>
            <person name="Tsubouchi T."/>
            <person name="Morono Y."/>
            <person name="Uchiyama I."/>
            <person name="Ito T."/>
            <person name="Fujiyama A."/>
            <person name="Inagaki F."/>
            <person name="Takami H."/>
        </authorList>
    </citation>
    <scope>NUCLEOTIDE SEQUENCE</scope>
    <source>
        <strain evidence="2">Expedition CK06-06</strain>
    </source>
</reference>
<dbReference type="AlphaFoldDB" id="X0UDL4"/>
<keyword evidence="1" id="KW-1133">Transmembrane helix</keyword>
<proteinExistence type="predicted"/>
<accession>X0UDL4</accession>
<keyword evidence="1" id="KW-0472">Membrane</keyword>
<feature type="transmembrane region" description="Helical" evidence="1">
    <location>
        <begin position="12"/>
        <end position="33"/>
    </location>
</feature>
<dbReference type="EMBL" id="BARS01018710">
    <property type="protein sequence ID" value="GAF97406.1"/>
    <property type="molecule type" value="Genomic_DNA"/>
</dbReference>
<comment type="caution">
    <text evidence="2">The sequence shown here is derived from an EMBL/GenBank/DDBJ whole genome shotgun (WGS) entry which is preliminary data.</text>
</comment>
<protein>
    <submittedName>
        <fullName evidence="2">Uncharacterized protein</fullName>
    </submittedName>
</protein>
<keyword evidence="1" id="KW-0812">Transmembrane</keyword>
<evidence type="ECO:0000256" key="1">
    <source>
        <dbReference type="SAM" id="Phobius"/>
    </source>
</evidence>
<name>X0UDL4_9ZZZZ</name>
<organism evidence="2">
    <name type="scientific">marine sediment metagenome</name>
    <dbReference type="NCBI Taxonomy" id="412755"/>
    <lineage>
        <taxon>unclassified sequences</taxon>
        <taxon>metagenomes</taxon>
        <taxon>ecological metagenomes</taxon>
    </lineage>
</organism>
<sequence>FLRLTNENDVLVNFVVIIGMKIGWAQQPILFFYL</sequence>